<dbReference type="PANTHER" id="PTHR15454">
    <property type="entry name" value="NISCHARIN RELATED"/>
    <property type="match status" value="1"/>
</dbReference>
<dbReference type="InterPro" id="IPR001611">
    <property type="entry name" value="Leu-rich_rpt"/>
</dbReference>
<evidence type="ECO:0000256" key="8">
    <source>
        <dbReference type="ARBA" id="ARBA00023212"/>
    </source>
</evidence>
<dbReference type="SMART" id="SM00365">
    <property type="entry name" value="LRR_SD22"/>
    <property type="match status" value="4"/>
</dbReference>
<dbReference type="SUPFAM" id="SSF52058">
    <property type="entry name" value="L domain-like"/>
    <property type="match status" value="1"/>
</dbReference>
<keyword evidence="4" id="KW-0132">Cell division</keyword>
<evidence type="ECO:0000313" key="14">
    <source>
        <dbReference type="Ensembl" id="ENSCCRP00015065277.1"/>
    </source>
</evidence>
<dbReference type="InterPro" id="IPR025875">
    <property type="entry name" value="Leu-rich_rpt_4"/>
</dbReference>
<dbReference type="FunFam" id="3.80.10.10:FF:000148">
    <property type="entry name" value="Leucine rich repeat and coiled-coil centrosomal protein 1"/>
    <property type="match status" value="1"/>
</dbReference>
<accession>A0A8C1WCF9</accession>
<evidence type="ECO:0000256" key="11">
    <source>
        <dbReference type="ARBA" id="ARBA00061329"/>
    </source>
</evidence>
<keyword evidence="5" id="KW-0677">Repeat</keyword>
<comment type="function">
    <text evidence="10">Required for the organization of the mitotic spindle. Maintains the structural integrity of centrosomes during mitosis.</text>
</comment>
<comment type="subcellular location">
    <subcellularLocation>
        <location evidence="1">Cytoplasm</location>
        <location evidence="1">Cytoskeleton</location>
        <location evidence="1">Microtubule organizing center</location>
        <location evidence="1">Centrosome</location>
        <location evidence="1">Centriole</location>
    </subcellularLocation>
</comment>
<dbReference type="InterPro" id="IPR032675">
    <property type="entry name" value="LRR_dom_sf"/>
</dbReference>
<dbReference type="Pfam" id="PF12799">
    <property type="entry name" value="LRR_4"/>
    <property type="match status" value="1"/>
</dbReference>
<evidence type="ECO:0000256" key="9">
    <source>
        <dbReference type="ARBA" id="ARBA00023306"/>
    </source>
</evidence>
<dbReference type="AlphaFoldDB" id="A0A8C1WCF9"/>
<sequence length="812" mass="94121">PLNSSILSLNLHCNRLTKIEGLTTAWHIRHLDLSSNHICRIEGLASLSSLRTLNLSCNLITKVEGLNGLTSLTRLNLAYNQINDLTGLLYLHGAEYKLKYLQLHSNRLDSMNHLLQCMMGLQNLKDVTLSKDGAQNPVCSLPGYREMVLQSLHQVTTLDGVDRIGNPSPLAEDSPMDVPGLEDFLEFLISTDASVNEELVNCFYDTVYFFKLLRNVSVFRLRMAIVEERDQERERRWKAEQAAKRLSDQVKNLQTRASEEKDLQSLALHTTDRLKVMLLKERSDRGALQTRLQELEERYRSTLEQLEQVHNREDQHKKALRSLEDSMTKAEALRVQQRAEQMKRTQELENKASALKREVEILRASTRQHKEKMQQLHELLASREEMHRKELAARLLPGGTEFKEAVAKEVVVLEQRFAQKQTDLEQKISDARRQYAALEDEFRMALTIEAKRFSEVKEGFDQVSAELLDVKSSLSQSLQKEKQSASLVQELTAMVKEQKTRIAELLKAKREAAAELEYDKRLNLQVELLKKDKSKLLSQLTAQESVIDGLRAERKIWGQELAQQGASLAQDRGRLEARIEVLLGELESQKKQNERDNDALRIKAKIVDDQTETIRKLKEALLERDEQIRKLRDENVQDQRRLKQQLEEEMASAVELRDTVEQLSIRKEELKQQLLDKEAELDEVKETYRASSKKWQEKAELLNRLESQVKRMKEGFDFKERTLIEEKDKASAAVEKLHSVDDAFRRQLESLQASHQAEILRLANDKQKQIEKANQKVLQVEEEMRQLLEETESNKRVMEEKMRRLTQVLKDF</sequence>
<dbReference type="GO" id="GO:0005737">
    <property type="term" value="C:cytoplasm"/>
    <property type="evidence" value="ECO:0007669"/>
    <property type="project" value="TreeGrafter"/>
</dbReference>
<evidence type="ECO:0000256" key="4">
    <source>
        <dbReference type="ARBA" id="ARBA00022618"/>
    </source>
</evidence>
<dbReference type="PANTHER" id="PTHR15454:SF34">
    <property type="entry name" value="LEUCINE-RICH REPEAT AND COILED-COIL DOMAIN-CONTAINING PROTEIN 1"/>
    <property type="match status" value="1"/>
</dbReference>
<evidence type="ECO:0000256" key="5">
    <source>
        <dbReference type="ARBA" id="ARBA00022737"/>
    </source>
</evidence>
<evidence type="ECO:0000256" key="7">
    <source>
        <dbReference type="ARBA" id="ARBA00023054"/>
    </source>
</evidence>
<dbReference type="Ensembl" id="ENSCCRT00015067435.1">
    <property type="protein sequence ID" value="ENSCCRP00015065277.1"/>
    <property type="gene ID" value="ENSCCRG00015026637.1"/>
</dbReference>
<dbReference type="GO" id="GO:0005814">
    <property type="term" value="C:centriole"/>
    <property type="evidence" value="ECO:0007669"/>
    <property type="project" value="UniProtKB-SubCell"/>
</dbReference>
<keyword evidence="8" id="KW-0206">Cytoskeleton</keyword>
<organism evidence="14 15">
    <name type="scientific">Cyprinus carpio</name>
    <name type="common">Common carp</name>
    <dbReference type="NCBI Taxonomy" id="7962"/>
    <lineage>
        <taxon>Eukaryota</taxon>
        <taxon>Metazoa</taxon>
        <taxon>Chordata</taxon>
        <taxon>Craniata</taxon>
        <taxon>Vertebrata</taxon>
        <taxon>Euteleostomi</taxon>
        <taxon>Actinopterygii</taxon>
        <taxon>Neopterygii</taxon>
        <taxon>Teleostei</taxon>
        <taxon>Ostariophysi</taxon>
        <taxon>Cypriniformes</taxon>
        <taxon>Cyprinidae</taxon>
        <taxon>Cyprininae</taxon>
        <taxon>Cyprinus</taxon>
    </lineage>
</organism>
<keyword evidence="7 13" id="KW-0175">Coiled coil</keyword>
<protein>
    <recommendedName>
        <fullName evidence="12">Leucine-rich repeat and coiled-coil domain-containing protein 1</fullName>
    </recommendedName>
</protein>
<proteinExistence type="inferred from homology"/>
<evidence type="ECO:0000256" key="6">
    <source>
        <dbReference type="ARBA" id="ARBA00022776"/>
    </source>
</evidence>
<dbReference type="Proteomes" id="UP000694700">
    <property type="component" value="Unplaced"/>
</dbReference>
<keyword evidence="2" id="KW-0963">Cytoplasm</keyword>
<dbReference type="GO" id="GO:0051301">
    <property type="term" value="P:cell division"/>
    <property type="evidence" value="ECO:0007669"/>
    <property type="project" value="UniProtKB-KW"/>
</dbReference>
<evidence type="ECO:0000256" key="10">
    <source>
        <dbReference type="ARBA" id="ARBA00054059"/>
    </source>
</evidence>
<dbReference type="Gene3D" id="3.80.10.10">
    <property type="entry name" value="Ribonuclease Inhibitor"/>
    <property type="match status" value="2"/>
</dbReference>
<dbReference type="PROSITE" id="PS51450">
    <property type="entry name" value="LRR"/>
    <property type="match status" value="5"/>
</dbReference>
<feature type="coiled-coil region" evidence="13">
    <location>
        <begin position="229"/>
        <end position="372"/>
    </location>
</feature>
<evidence type="ECO:0000313" key="15">
    <source>
        <dbReference type="Proteomes" id="UP000694700"/>
    </source>
</evidence>
<evidence type="ECO:0000256" key="12">
    <source>
        <dbReference type="ARBA" id="ARBA00067351"/>
    </source>
</evidence>
<comment type="similarity">
    <text evidence="11">Belongs to the LRRCC1 family.</text>
</comment>
<reference evidence="14" key="1">
    <citation type="submission" date="2025-08" db="UniProtKB">
        <authorList>
            <consortium name="Ensembl"/>
        </authorList>
    </citation>
    <scope>IDENTIFICATION</scope>
</reference>
<evidence type="ECO:0000256" key="3">
    <source>
        <dbReference type="ARBA" id="ARBA00022614"/>
    </source>
</evidence>
<dbReference type="GO" id="GO:0005813">
    <property type="term" value="C:centrosome"/>
    <property type="evidence" value="ECO:0007669"/>
    <property type="project" value="TreeGrafter"/>
</dbReference>
<evidence type="ECO:0000256" key="1">
    <source>
        <dbReference type="ARBA" id="ARBA00004114"/>
    </source>
</evidence>
<evidence type="ECO:0000256" key="2">
    <source>
        <dbReference type="ARBA" id="ARBA00022490"/>
    </source>
</evidence>
<keyword evidence="6" id="KW-0498">Mitosis</keyword>
<feature type="coiled-coil region" evidence="13">
    <location>
        <begin position="488"/>
        <end position="515"/>
    </location>
</feature>
<feature type="coiled-coil region" evidence="13">
    <location>
        <begin position="756"/>
        <end position="808"/>
    </location>
</feature>
<evidence type="ECO:0000256" key="13">
    <source>
        <dbReference type="SAM" id="Coils"/>
    </source>
</evidence>
<keyword evidence="3" id="KW-0433">Leucine-rich repeat</keyword>
<feature type="coiled-coil region" evidence="13">
    <location>
        <begin position="572"/>
        <end position="722"/>
    </location>
</feature>
<keyword evidence="9" id="KW-0131">Cell cycle</keyword>
<name>A0A8C1WCF9_CYPCA</name>